<sequence>MVGKSTLQVSASSVVFSSSLTSLPCNSSGLLPCLPPKPRKKYPSIKATSSEAGHGQSPASSEKKSPIAVVLDVPRNLWRQTLRPLSDFGFGRRSIWEGGVGLFLVSGAVLLALSLAWLRGFQMRSKFRKYLAVFEFSQACGICTGTPVRIRGVTVGNVIRVNSSLRKIEAVVEVEDDKIIIPRNSQVEVNQSGLLMETLIDITPRDPIPTPSVSPLDPECDKEGLIVCDRQKIKGHQGVSLDALVGIFTRLGREVEEIGIAKTYSLAERVSAVIEEAKPLLAKSLDEIYTGCSQASAGLDLAISQMEAMAEDVQPLLAEVRENGLLKEVESLTRSLTQASDDLRRVNSSIMTPENTEIVRKSIYTLIFTLKNIENISSDILGFTGDEATRKNLKLLIKSLSRLL</sequence>
<dbReference type="InterPro" id="IPR003399">
    <property type="entry name" value="Mce/MlaD"/>
</dbReference>
<keyword evidence="2" id="KW-1133">Transmembrane helix</keyword>
<evidence type="ECO:0000256" key="1">
    <source>
        <dbReference type="SAM" id="MobiDB-lite"/>
    </source>
</evidence>
<dbReference type="GO" id="GO:0005319">
    <property type="term" value="F:lipid transporter activity"/>
    <property type="evidence" value="ECO:0007669"/>
    <property type="project" value="TreeGrafter"/>
</dbReference>
<dbReference type="AlphaFoldDB" id="A0A218W6I6"/>
<evidence type="ECO:0000313" key="5">
    <source>
        <dbReference type="Proteomes" id="UP000197138"/>
    </source>
</evidence>
<dbReference type="PANTHER" id="PTHR34675:SF1">
    <property type="entry name" value="PROTEIN TRIGALACTOSYLDIACYLGLYCEROL 2, CHLOROPLASTIC"/>
    <property type="match status" value="1"/>
</dbReference>
<dbReference type="Proteomes" id="UP000197138">
    <property type="component" value="Unassembled WGS sequence"/>
</dbReference>
<dbReference type="GO" id="GO:0009706">
    <property type="term" value="C:chloroplast inner membrane"/>
    <property type="evidence" value="ECO:0007669"/>
    <property type="project" value="TreeGrafter"/>
</dbReference>
<keyword evidence="2" id="KW-0472">Membrane</keyword>
<organism evidence="4 5">
    <name type="scientific">Punica granatum</name>
    <name type="common">Pomegranate</name>
    <dbReference type="NCBI Taxonomy" id="22663"/>
    <lineage>
        <taxon>Eukaryota</taxon>
        <taxon>Viridiplantae</taxon>
        <taxon>Streptophyta</taxon>
        <taxon>Embryophyta</taxon>
        <taxon>Tracheophyta</taxon>
        <taxon>Spermatophyta</taxon>
        <taxon>Magnoliopsida</taxon>
        <taxon>eudicotyledons</taxon>
        <taxon>Gunneridae</taxon>
        <taxon>Pentapetalae</taxon>
        <taxon>rosids</taxon>
        <taxon>malvids</taxon>
        <taxon>Myrtales</taxon>
        <taxon>Lythraceae</taxon>
        <taxon>Punica</taxon>
    </lineage>
</organism>
<dbReference type="Pfam" id="PF02470">
    <property type="entry name" value="MlaD"/>
    <property type="match status" value="1"/>
</dbReference>
<dbReference type="EMBL" id="MTKT01005370">
    <property type="protein sequence ID" value="OWM67910.1"/>
    <property type="molecule type" value="Genomic_DNA"/>
</dbReference>
<proteinExistence type="predicted"/>
<keyword evidence="2" id="KW-0812">Transmembrane</keyword>
<comment type="caution">
    <text evidence="4">The sequence shown here is derived from an EMBL/GenBank/DDBJ whole genome shotgun (WGS) entry which is preliminary data.</text>
</comment>
<accession>A0A218W6I6</accession>
<dbReference type="GO" id="GO:0005543">
    <property type="term" value="F:phospholipid binding"/>
    <property type="evidence" value="ECO:0007669"/>
    <property type="project" value="TreeGrafter"/>
</dbReference>
<name>A0A218W6I6_PUNGR</name>
<feature type="transmembrane region" description="Helical" evidence="2">
    <location>
        <begin position="95"/>
        <end position="118"/>
    </location>
</feature>
<feature type="region of interest" description="Disordered" evidence="1">
    <location>
        <begin position="37"/>
        <end position="63"/>
    </location>
</feature>
<evidence type="ECO:0000259" key="3">
    <source>
        <dbReference type="Pfam" id="PF02470"/>
    </source>
</evidence>
<evidence type="ECO:0000256" key="2">
    <source>
        <dbReference type="SAM" id="Phobius"/>
    </source>
</evidence>
<dbReference type="PANTHER" id="PTHR34675">
    <property type="entry name" value="PROTEIN TRIGALACTOSYLDIACYLGLYCEROL 2, CHLOROPLASTIC"/>
    <property type="match status" value="1"/>
</dbReference>
<reference evidence="5" key="1">
    <citation type="journal article" date="2017" name="Plant J.">
        <title>The pomegranate (Punica granatum L.) genome and the genomics of punicalagin biosynthesis.</title>
        <authorList>
            <person name="Qin G."/>
            <person name="Xu C."/>
            <person name="Ming R."/>
            <person name="Tang H."/>
            <person name="Guyot R."/>
            <person name="Kramer E.M."/>
            <person name="Hu Y."/>
            <person name="Yi X."/>
            <person name="Qi Y."/>
            <person name="Xu X."/>
            <person name="Gao Z."/>
            <person name="Pan H."/>
            <person name="Jian J."/>
            <person name="Tian Y."/>
            <person name="Yue Z."/>
            <person name="Xu Y."/>
        </authorList>
    </citation>
    <scope>NUCLEOTIDE SEQUENCE [LARGE SCALE GENOMIC DNA]</scope>
    <source>
        <strain evidence="5">cv. Dabenzi</strain>
    </source>
</reference>
<evidence type="ECO:0000313" key="4">
    <source>
        <dbReference type="EMBL" id="OWM67910.1"/>
    </source>
</evidence>
<feature type="domain" description="Mce/MlaD" evidence="3">
    <location>
        <begin position="129"/>
        <end position="204"/>
    </location>
</feature>
<dbReference type="InterPro" id="IPR039342">
    <property type="entry name" value="TGD2-like"/>
</dbReference>
<gene>
    <name evidence="4" type="ORF">CDL15_Pgr010848</name>
</gene>
<protein>
    <recommendedName>
        <fullName evidence="3">Mce/MlaD domain-containing protein</fullName>
    </recommendedName>
</protein>